<accession>A0A067K6Y8</accession>
<evidence type="ECO:0000256" key="5">
    <source>
        <dbReference type="ARBA" id="ARBA00023033"/>
    </source>
</evidence>
<dbReference type="PANTHER" id="PTHR47947">
    <property type="entry name" value="CYTOCHROME P450 82C3-RELATED"/>
    <property type="match status" value="1"/>
</dbReference>
<gene>
    <name evidence="6" type="ORF">JCGZ_12472</name>
</gene>
<dbReference type="AlphaFoldDB" id="A0A067K6Y8"/>
<organism evidence="6 7">
    <name type="scientific">Jatropha curcas</name>
    <name type="common">Barbados nut</name>
    <dbReference type="NCBI Taxonomy" id="180498"/>
    <lineage>
        <taxon>Eukaryota</taxon>
        <taxon>Viridiplantae</taxon>
        <taxon>Streptophyta</taxon>
        <taxon>Embryophyta</taxon>
        <taxon>Tracheophyta</taxon>
        <taxon>Spermatophyta</taxon>
        <taxon>Magnoliopsida</taxon>
        <taxon>eudicotyledons</taxon>
        <taxon>Gunneridae</taxon>
        <taxon>Pentapetalae</taxon>
        <taxon>rosids</taxon>
        <taxon>fabids</taxon>
        <taxon>Malpighiales</taxon>
        <taxon>Euphorbiaceae</taxon>
        <taxon>Crotonoideae</taxon>
        <taxon>Jatropheae</taxon>
        <taxon>Jatropha</taxon>
    </lineage>
</organism>
<evidence type="ECO:0000256" key="2">
    <source>
        <dbReference type="ARBA" id="ARBA00022723"/>
    </source>
</evidence>
<dbReference type="InterPro" id="IPR036396">
    <property type="entry name" value="Cyt_P450_sf"/>
</dbReference>
<dbReference type="InterPro" id="IPR001128">
    <property type="entry name" value="Cyt_P450"/>
</dbReference>
<evidence type="ECO:0008006" key="8">
    <source>
        <dbReference type="Google" id="ProtNLM"/>
    </source>
</evidence>
<keyword evidence="2" id="KW-0479">Metal-binding</keyword>
<evidence type="ECO:0000313" key="6">
    <source>
        <dbReference type="EMBL" id="KDP32011.1"/>
    </source>
</evidence>
<dbReference type="Proteomes" id="UP000027138">
    <property type="component" value="Unassembled WGS sequence"/>
</dbReference>
<dbReference type="Gene3D" id="1.10.630.10">
    <property type="entry name" value="Cytochrome P450"/>
    <property type="match status" value="2"/>
</dbReference>
<dbReference type="GO" id="GO:0020037">
    <property type="term" value="F:heme binding"/>
    <property type="evidence" value="ECO:0007669"/>
    <property type="project" value="InterPro"/>
</dbReference>
<keyword evidence="7" id="KW-1185">Reference proteome</keyword>
<dbReference type="Pfam" id="PF00067">
    <property type="entry name" value="p450"/>
    <property type="match status" value="1"/>
</dbReference>
<evidence type="ECO:0000313" key="7">
    <source>
        <dbReference type="Proteomes" id="UP000027138"/>
    </source>
</evidence>
<evidence type="ECO:0000256" key="1">
    <source>
        <dbReference type="ARBA" id="ARBA00022617"/>
    </source>
</evidence>
<dbReference type="GO" id="GO:0004497">
    <property type="term" value="F:monooxygenase activity"/>
    <property type="evidence" value="ECO:0007669"/>
    <property type="project" value="UniProtKB-KW"/>
</dbReference>
<proteinExistence type="predicted"/>
<dbReference type="InterPro" id="IPR050651">
    <property type="entry name" value="Plant_Cytochrome_P450_Monoox"/>
</dbReference>
<evidence type="ECO:0000256" key="3">
    <source>
        <dbReference type="ARBA" id="ARBA00023002"/>
    </source>
</evidence>
<sequence length="210" mass="24039">MMRMITGKRYCESKVLVNEIFRYTEVSYSGFFLPILQWVDAKGNLKKVKQLAKTSYELMQQLIDEQKNDKKGSNDSVIGHLLSLRQLELEYYTDEIIKALIMDIISAGTESSITTMEWTMSKLLNNQQMLEKAKKERACLGMGLANRATAFALGSMIQCFEWKRMEGEEIDMSEAIGFTVSKCKPLVAICKARDVIHKELSMLDLSKLWP</sequence>
<dbReference type="OrthoDB" id="1055148at2759"/>
<reference evidence="6 7" key="1">
    <citation type="journal article" date="2014" name="PLoS ONE">
        <title>Global Analysis of Gene Expression Profiles in Physic Nut (Jatropha curcas L.) Seedlings Exposed to Salt Stress.</title>
        <authorList>
            <person name="Zhang L."/>
            <person name="Zhang C."/>
            <person name="Wu P."/>
            <person name="Chen Y."/>
            <person name="Li M."/>
            <person name="Jiang H."/>
            <person name="Wu G."/>
        </authorList>
    </citation>
    <scope>NUCLEOTIDE SEQUENCE [LARGE SCALE GENOMIC DNA]</scope>
    <source>
        <strain evidence="7">cv. GZQX0401</strain>
        <tissue evidence="6">Young leaves</tissue>
    </source>
</reference>
<protein>
    <recommendedName>
        <fullName evidence="8">Cytochrome P450</fullName>
    </recommendedName>
</protein>
<dbReference type="SUPFAM" id="SSF48264">
    <property type="entry name" value="Cytochrome P450"/>
    <property type="match status" value="1"/>
</dbReference>
<keyword evidence="3" id="KW-0560">Oxidoreductase</keyword>
<dbReference type="STRING" id="180498.A0A067K6Y8"/>
<keyword evidence="4" id="KW-0408">Iron</keyword>
<keyword evidence="1" id="KW-0349">Heme</keyword>
<name>A0A067K6Y8_JATCU</name>
<dbReference type="GO" id="GO:0005506">
    <property type="term" value="F:iron ion binding"/>
    <property type="evidence" value="ECO:0007669"/>
    <property type="project" value="InterPro"/>
</dbReference>
<keyword evidence="5" id="KW-0503">Monooxygenase</keyword>
<dbReference type="GO" id="GO:0016705">
    <property type="term" value="F:oxidoreductase activity, acting on paired donors, with incorporation or reduction of molecular oxygen"/>
    <property type="evidence" value="ECO:0007669"/>
    <property type="project" value="InterPro"/>
</dbReference>
<dbReference type="PANTHER" id="PTHR47947:SF3">
    <property type="entry name" value="CYTOCHROME P450 81D1-LIKE"/>
    <property type="match status" value="1"/>
</dbReference>
<dbReference type="EMBL" id="KK914593">
    <property type="protein sequence ID" value="KDP32011.1"/>
    <property type="molecule type" value="Genomic_DNA"/>
</dbReference>
<evidence type="ECO:0000256" key="4">
    <source>
        <dbReference type="ARBA" id="ARBA00023004"/>
    </source>
</evidence>